<protein>
    <submittedName>
        <fullName evidence="6">D-3-phosphoglycerate dehydrogenase</fullName>
        <ecNumber evidence="6">1.1.1.95</ecNumber>
    </submittedName>
</protein>
<dbReference type="Pfam" id="PF00389">
    <property type="entry name" value="2-Hacid_dh"/>
    <property type="match status" value="1"/>
</dbReference>
<dbReference type="GO" id="GO:0004617">
    <property type="term" value="F:phosphoglycerate dehydrogenase activity"/>
    <property type="evidence" value="ECO:0007669"/>
    <property type="project" value="UniProtKB-EC"/>
</dbReference>
<gene>
    <name evidence="6" type="ORF">AVDCRST_MAG73-2626</name>
</gene>
<dbReference type="GO" id="GO:0051287">
    <property type="term" value="F:NAD binding"/>
    <property type="evidence" value="ECO:0007669"/>
    <property type="project" value="InterPro"/>
</dbReference>
<evidence type="ECO:0000256" key="1">
    <source>
        <dbReference type="ARBA" id="ARBA00023002"/>
    </source>
</evidence>
<dbReference type="SUPFAM" id="SSF51735">
    <property type="entry name" value="NAD(P)-binding Rossmann-fold domains"/>
    <property type="match status" value="1"/>
</dbReference>
<dbReference type="CDD" id="cd05300">
    <property type="entry name" value="2-Hacid_dh_1"/>
    <property type="match status" value="1"/>
</dbReference>
<dbReference type="EC" id="1.1.1.95" evidence="6"/>
<evidence type="ECO:0000256" key="2">
    <source>
        <dbReference type="ARBA" id="ARBA00023027"/>
    </source>
</evidence>
<feature type="domain" description="D-isomer specific 2-hydroxyacid dehydrogenase catalytic" evidence="4">
    <location>
        <begin position="24"/>
        <end position="330"/>
    </location>
</feature>
<dbReference type="InterPro" id="IPR006140">
    <property type="entry name" value="D-isomer_DH_NAD-bd"/>
</dbReference>
<reference evidence="6" key="1">
    <citation type="submission" date="2020-02" db="EMBL/GenBank/DDBJ databases">
        <authorList>
            <person name="Meier V. D."/>
        </authorList>
    </citation>
    <scope>NUCLEOTIDE SEQUENCE</scope>
    <source>
        <strain evidence="6">AVDCRST_MAG73</strain>
    </source>
</reference>
<dbReference type="InterPro" id="IPR036291">
    <property type="entry name" value="NAD(P)-bd_dom_sf"/>
</dbReference>
<dbReference type="Pfam" id="PF02826">
    <property type="entry name" value="2-Hacid_dh_C"/>
    <property type="match status" value="1"/>
</dbReference>
<dbReference type="InterPro" id="IPR029753">
    <property type="entry name" value="D-isomer_DH_CS"/>
</dbReference>
<dbReference type="AlphaFoldDB" id="A0A6J4UEF4"/>
<dbReference type="SUPFAM" id="SSF52283">
    <property type="entry name" value="Formate/glycerate dehydrogenase catalytic domain-like"/>
    <property type="match status" value="1"/>
</dbReference>
<dbReference type="InterPro" id="IPR006139">
    <property type="entry name" value="D-isomer_2_OHA_DH_cat_dom"/>
</dbReference>
<dbReference type="PANTHER" id="PTHR43333:SF1">
    <property type="entry name" value="D-ISOMER SPECIFIC 2-HYDROXYACID DEHYDROGENASE NAD-BINDING DOMAIN-CONTAINING PROTEIN"/>
    <property type="match status" value="1"/>
</dbReference>
<proteinExistence type="inferred from homology"/>
<evidence type="ECO:0000259" key="4">
    <source>
        <dbReference type="Pfam" id="PF00389"/>
    </source>
</evidence>
<feature type="domain" description="D-isomer specific 2-hydroxyacid dehydrogenase NAD-binding" evidence="5">
    <location>
        <begin position="120"/>
        <end position="298"/>
    </location>
</feature>
<keyword evidence="2" id="KW-0520">NAD</keyword>
<sequence length="336" mass="36204">MGMTEGEITTLSDDAATTRTTIVVTIPFPPELLERLGRRFPTVEVVGPVTDELAGVLTSADAVVGWHLSDEDLAAAKRLRWLHSTGAGVDRTLTPALVARGITVTNSSGLHADNIAEHLLAMMLAFGRGLPDLIRAQIRRTWLDEELDGRVFELGGQTLLLVGLGDIALATAPRAAALGMRVVGVRRRSDRPVPPGLDAVFGVERLPELIGDADHVAICLPLTARTRGLFDAKLLARMRPSAYLYNIGRGPIVDQDALIAALRDGRLAGAGLDVTDPEPLPAESPLWELENVLITAHTSGRTPRYLERAYAILEDNVARFVNGDPLRNVVDQSEGY</sequence>
<dbReference type="PANTHER" id="PTHR43333">
    <property type="entry name" value="2-HACID_DH_C DOMAIN-CONTAINING PROTEIN"/>
    <property type="match status" value="1"/>
</dbReference>
<evidence type="ECO:0000256" key="3">
    <source>
        <dbReference type="RuleBase" id="RU003719"/>
    </source>
</evidence>
<evidence type="ECO:0000259" key="5">
    <source>
        <dbReference type="Pfam" id="PF02826"/>
    </source>
</evidence>
<comment type="similarity">
    <text evidence="3">Belongs to the D-isomer specific 2-hydroxyacid dehydrogenase family.</text>
</comment>
<keyword evidence="1 3" id="KW-0560">Oxidoreductase</keyword>
<evidence type="ECO:0000313" key="6">
    <source>
        <dbReference type="EMBL" id="CAA9548275.1"/>
    </source>
</evidence>
<dbReference type="PROSITE" id="PS00671">
    <property type="entry name" value="D_2_HYDROXYACID_DH_3"/>
    <property type="match status" value="1"/>
</dbReference>
<name>A0A6J4UEF4_9BACT</name>
<dbReference type="EMBL" id="CADCWE010000175">
    <property type="protein sequence ID" value="CAA9548275.1"/>
    <property type="molecule type" value="Genomic_DNA"/>
</dbReference>
<dbReference type="Gene3D" id="3.40.50.720">
    <property type="entry name" value="NAD(P)-binding Rossmann-like Domain"/>
    <property type="match status" value="2"/>
</dbReference>
<accession>A0A6J4UEF4</accession>
<organism evidence="6">
    <name type="scientific">uncultured Thermomicrobiales bacterium</name>
    <dbReference type="NCBI Taxonomy" id="1645740"/>
    <lineage>
        <taxon>Bacteria</taxon>
        <taxon>Pseudomonadati</taxon>
        <taxon>Thermomicrobiota</taxon>
        <taxon>Thermomicrobia</taxon>
        <taxon>Thermomicrobiales</taxon>
        <taxon>environmental samples</taxon>
    </lineage>
</organism>